<evidence type="ECO:0000313" key="10">
    <source>
        <dbReference type="Proteomes" id="UP000198856"/>
    </source>
</evidence>
<dbReference type="InterPro" id="IPR050464">
    <property type="entry name" value="Zeta_carotene_desat/Oxidored"/>
</dbReference>
<evidence type="ECO:0000256" key="2">
    <source>
        <dbReference type="ARBA" id="ARBA00022630"/>
    </source>
</evidence>
<proteinExistence type="predicted"/>
<dbReference type="Gene3D" id="3.50.50.60">
    <property type="entry name" value="FAD/NAD(P)-binding domain"/>
    <property type="match status" value="1"/>
</dbReference>
<evidence type="ECO:0000256" key="6">
    <source>
        <dbReference type="ARBA" id="ARBA00023444"/>
    </source>
</evidence>
<keyword evidence="2" id="KW-0285">Flavoprotein</keyword>
<feature type="domain" description="Amine oxidase" evidence="8">
    <location>
        <begin position="15"/>
        <end position="372"/>
    </location>
</feature>
<evidence type="ECO:0000256" key="5">
    <source>
        <dbReference type="ARBA" id="ARBA00023133"/>
    </source>
</evidence>
<organism evidence="9 10">
    <name type="scientific">Halovenus aranensis</name>
    <dbReference type="NCBI Taxonomy" id="890420"/>
    <lineage>
        <taxon>Archaea</taxon>
        <taxon>Methanobacteriati</taxon>
        <taxon>Methanobacteriota</taxon>
        <taxon>Stenosarchaea group</taxon>
        <taxon>Halobacteria</taxon>
        <taxon>Halobacteriales</taxon>
        <taxon>Haloarculaceae</taxon>
        <taxon>Halovenus</taxon>
    </lineage>
</organism>
<dbReference type="EMBL" id="FNFC01000009">
    <property type="protein sequence ID" value="SDJ78579.1"/>
    <property type="molecule type" value="Genomic_DNA"/>
</dbReference>
<evidence type="ECO:0000256" key="3">
    <source>
        <dbReference type="ARBA" id="ARBA00022827"/>
    </source>
</evidence>
<dbReference type="PANTHER" id="PTHR42923">
    <property type="entry name" value="PROTOPORPHYRINOGEN OXIDASE"/>
    <property type="match status" value="1"/>
</dbReference>
<evidence type="ECO:0000256" key="4">
    <source>
        <dbReference type="ARBA" id="ARBA00023002"/>
    </source>
</evidence>
<dbReference type="OrthoDB" id="237154at2157"/>
<evidence type="ECO:0000313" key="9">
    <source>
        <dbReference type="EMBL" id="SDJ78579.1"/>
    </source>
</evidence>
<dbReference type="STRING" id="890420.SAMN05216226_10965"/>
<dbReference type="GO" id="GO:0004729">
    <property type="term" value="F:oxygen-dependent protoporphyrinogen oxidase activity"/>
    <property type="evidence" value="ECO:0007669"/>
    <property type="project" value="InterPro"/>
</dbReference>
<feature type="region of interest" description="Disordered" evidence="7">
    <location>
        <begin position="234"/>
        <end position="254"/>
    </location>
</feature>
<dbReference type="InterPro" id="IPR036188">
    <property type="entry name" value="FAD/NAD-bd_sf"/>
</dbReference>
<dbReference type="GO" id="GO:0006783">
    <property type="term" value="P:heme biosynthetic process"/>
    <property type="evidence" value="ECO:0007669"/>
    <property type="project" value="UniProtKB-KW"/>
</dbReference>
<dbReference type="InterPro" id="IPR002937">
    <property type="entry name" value="Amino_oxidase"/>
</dbReference>
<evidence type="ECO:0000259" key="8">
    <source>
        <dbReference type="Pfam" id="PF01593"/>
    </source>
</evidence>
<evidence type="ECO:0000256" key="7">
    <source>
        <dbReference type="SAM" id="MobiDB-lite"/>
    </source>
</evidence>
<dbReference type="Proteomes" id="UP000198856">
    <property type="component" value="Unassembled WGS sequence"/>
</dbReference>
<dbReference type="RefSeq" id="WP_092702677.1">
    <property type="nucleotide sequence ID" value="NZ_FNFC01000009.1"/>
</dbReference>
<keyword evidence="10" id="KW-1185">Reference proteome</keyword>
<dbReference type="SUPFAM" id="SSF51905">
    <property type="entry name" value="FAD/NAD(P)-binding domain"/>
    <property type="match status" value="1"/>
</dbReference>
<dbReference type="Pfam" id="PF01593">
    <property type="entry name" value="Amino_oxidase"/>
    <property type="match status" value="1"/>
</dbReference>
<dbReference type="NCBIfam" id="TIGR00562">
    <property type="entry name" value="proto_IX_ox"/>
    <property type="match status" value="1"/>
</dbReference>
<dbReference type="Gene3D" id="1.10.3110.10">
    <property type="entry name" value="protoporphyrinogen ix oxidase, domain 3"/>
    <property type="match status" value="1"/>
</dbReference>
<comment type="cofactor">
    <cofactor evidence="1">
        <name>FAD</name>
        <dbReference type="ChEBI" id="CHEBI:57692"/>
    </cofactor>
</comment>
<dbReference type="AlphaFoldDB" id="A0A1G8WJP3"/>
<sequence length="452" mass="48648">MTEQRHTVGIVGAGITGLAVTHHLADRGIDSVTLEASDEPGGVICSREVDGHVLEVGPQRMRKTPGVAKLAEAAGVADAFIEADEEELYVYADGDLGRAPLSVSAFFRTDLLSWRGKLRMATEPLTREGRPEETAGELFVRKFGREAYEKFIGPLYGGIYGSDPMEMPAAFALDGLLKREQEAGSLLQAFRQRVGNGHTAPPVSFEGGNQRLPRALAETYSDRVELETPVTTIESRDSESVAAEEDGGPYRLTTPDGTYVVDHVVVTTPAAAAGDLLSGLGEGVGDLDELRYNPLAMAFLEADHDRVGKGYQVGYGEDVHTLGVSWNGRMFGREGVQTAFLGGMHDPEILEESDERLGEIAAQEFEAAVGVPASVITVERLDPGFPAWDGSWWLLEDLELPADVTMATNYTARMGIPSRVREAREVAETVADATDETGLQRSEPAGRVAADD</sequence>
<keyword evidence="4" id="KW-0560">Oxidoreductase</keyword>
<evidence type="ECO:0000256" key="1">
    <source>
        <dbReference type="ARBA" id="ARBA00001974"/>
    </source>
</evidence>
<name>A0A1G8WJP3_9EURY</name>
<dbReference type="Gene3D" id="3.90.660.20">
    <property type="entry name" value="Protoporphyrinogen oxidase, mitochondrial, domain 2"/>
    <property type="match status" value="1"/>
</dbReference>
<protein>
    <submittedName>
        <fullName evidence="9">Oxygen-dependent protoporphyrinogen oxidase</fullName>
    </submittedName>
</protein>
<feature type="region of interest" description="Disordered" evidence="7">
    <location>
        <begin position="430"/>
        <end position="452"/>
    </location>
</feature>
<reference evidence="9 10" key="1">
    <citation type="submission" date="2016-10" db="EMBL/GenBank/DDBJ databases">
        <authorList>
            <person name="de Groot N.N."/>
        </authorList>
    </citation>
    <scope>NUCLEOTIDE SEQUENCE [LARGE SCALE GENOMIC DNA]</scope>
    <source>
        <strain evidence="9 10">IBRC-M10015</strain>
    </source>
</reference>
<keyword evidence="3" id="KW-0274">FAD</keyword>
<accession>A0A1G8WJP3</accession>
<comment type="pathway">
    <text evidence="6">Porphyrin-containing compound metabolism.</text>
</comment>
<dbReference type="InterPro" id="IPR004572">
    <property type="entry name" value="Protoporphyrinogen_oxidase"/>
</dbReference>
<gene>
    <name evidence="9" type="ORF">SAMN05216226_10965</name>
</gene>
<keyword evidence="5" id="KW-0350">Heme biosynthesis</keyword>
<dbReference type="PANTHER" id="PTHR42923:SF3">
    <property type="entry name" value="PROTOPORPHYRINOGEN OXIDASE"/>
    <property type="match status" value="1"/>
</dbReference>